<evidence type="ECO:0000313" key="8">
    <source>
        <dbReference type="Proteomes" id="UP000187209"/>
    </source>
</evidence>
<evidence type="ECO:0000259" key="5">
    <source>
        <dbReference type="Pfam" id="PF09732"/>
    </source>
</evidence>
<feature type="region of interest" description="Disordered" evidence="4">
    <location>
        <begin position="32"/>
        <end position="56"/>
    </location>
</feature>
<dbReference type="AlphaFoldDB" id="A0A1R2ATV6"/>
<dbReference type="InterPro" id="IPR018816">
    <property type="entry name" value="Cactin_central"/>
</dbReference>
<dbReference type="GO" id="GO:0005681">
    <property type="term" value="C:spliceosomal complex"/>
    <property type="evidence" value="ECO:0007669"/>
    <property type="project" value="TreeGrafter"/>
</dbReference>
<evidence type="ECO:0000259" key="6">
    <source>
        <dbReference type="Pfam" id="PF10312"/>
    </source>
</evidence>
<evidence type="ECO:0000256" key="4">
    <source>
        <dbReference type="SAM" id="MobiDB-lite"/>
    </source>
</evidence>
<protein>
    <recommendedName>
        <fullName evidence="2">Splicing factor Cactin</fullName>
    </recommendedName>
</protein>
<dbReference type="Proteomes" id="UP000187209">
    <property type="component" value="Unassembled WGS sequence"/>
</dbReference>
<comment type="similarity">
    <text evidence="1">Belongs to the CACTIN family.</text>
</comment>
<keyword evidence="3" id="KW-0175">Coiled coil</keyword>
<evidence type="ECO:0000256" key="3">
    <source>
        <dbReference type="SAM" id="Coils"/>
    </source>
</evidence>
<comment type="caution">
    <text evidence="7">The sequence shown here is derived from an EMBL/GenBank/DDBJ whole genome shotgun (WGS) entry which is preliminary data.</text>
</comment>
<feature type="domain" description="Splicing factor Cactin C-terminal" evidence="5">
    <location>
        <begin position="382"/>
        <end position="505"/>
    </location>
</feature>
<evidence type="ECO:0000256" key="1">
    <source>
        <dbReference type="ARBA" id="ARBA00006895"/>
    </source>
</evidence>
<dbReference type="PANTHER" id="PTHR21737">
    <property type="entry name" value="POLYGLUTAMINE BINDING PROTEIN 1/MARVEL MEMBRANE-ASSOCIATING DOMAIN CONTAINING 3"/>
    <property type="match status" value="1"/>
</dbReference>
<dbReference type="Pfam" id="PF10312">
    <property type="entry name" value="Cactin_mid"/>
    <property type="match status" value="1"/>
</dbReference>
<accession>A0A1R2ATV6</accession>
<dbReference type="PANTHER" id="PTHR21737:SF4">
    <property type="entry name" value="SPLICING FACTOR CACTIN"/>
    <property type="match status" value="1"/>
</dbReference>
<sequence>MKRNEPYSPKPPHKNPKSLSWKDEINLILKQEASIKSKPIQNKEKPSETLAPQPKIKEDSLIDKNFHLEQAKKRSQIRLEQGRGNTFDKLLQVSLIYLGEISLPETEEMPTEILKPFVYLEQCSSFELESVKTAIEVHVKLEKNREIQEYWENMLTIAEFRINYSPGFLQERIDKLLVNKNIEELEKLKKEIVENMQSTVNMDKSFWQDVLVNIDTYKAKKKLEGMYVKCANRKKDPELGVMQKNILQINGLFFKKSEAKVNYDDGSHSPGLVSESSLDSSLIILTPDQALSLYALKRQEILTRELELLKKSQSRLSIKNNPLLIYDNMLLDIDSQEKIISGNIDQSIEDIMRLEIIKKLPQEENEGEFNELATIKPVIEDWMRKFKPRKPKFFNRIKTGYEWNRHNQTHYNHLNTPPKVVQGYKFNIFYPYLIDKTKAPQFYLQPGETDETCVIRFHAGPPYEDIAFKIVNREWDFSDRNGFKCFFDKGILHLYFNFKRHRYKR</sequence>
<dbReference type="Pfam" id="PF09732">
    <property type="entry name" value="CactinC_cactus"/>
    <property type="match status" value="1"/>
</dbReference>
<keyword evidence="8" id="KW-1185">Reference proteome</keyword>
<dbReference type="OrthoDB" id="265955at2759"/>
<feature type="domain" description="Splicing factor cactin central" evidence="6">
    <location>
        <begin position="63"/>
        <end position="226"/>
    </location>
</feature>
<evidence type="ECO:0000256" key="2">
    <source>
        <dbReference type="ARBA" id="ARBA00034534"/>
    </source>
</evidence>
<name>A0A1R2ATV6_9CILI</name>
<dbReference type="InterPro" id="IPR019134">
    <property type="entry name" value="Cactin_C"/>
</dbReference>
<dbReference type="EMBL" id="MPUH01001413">
    <property type="protein sequence ID" value="OMJ67936.1"/>
    <property type="molecule type" value="Genomic_DNA"/>
</dbReference>
<feature type="region of interest" description="Disordered" evidence="4">
    <location>
        <begin position="1"/>
        <end position="20"/>
    </location>
</feature>
<dbReference type="GO" id="GO:0045292">
    <property type="term" value="P:mRNA cis splicing, via spliceosome"/>
    <property type="evidence" value="ECO:0007669"/>
    <property type="project" value="TreeGrafter"/>
</dbReference>
<proteinExistence type="inferred from homology"/>
<gene>
    <name evidence="7" type="ORF">SteCoe_34774</name>
</gene>
<evidence type="ECO:0000313" key="7">
    <source>
        <dbReference type="EMBL" id="OMJ67936.1"/>
    </source>
</evidence>
<organism evidence="7 8">
    <name type="scientific">Stentor coeruleus</name>
    <dbReference type="NCBI Taxonomy" id="5963"/>
    <lineage>
        <taxon>Eukaryota</taxon>
        <taxon>Sar</taxon>
        <taxon>Alveolata</taxon>
        <taxon>Ciliophora</taxon>
        <taxon>Postciliodesmatophora</taxon>
        <taxon>Heterotrichea</taxon>
        <taxon>Heterotrichida</taxon>
        <taxon>Stentoridae</taxon>
        <taxon>Stentor</taxon>
    </lineage>
</organism>
<dbReference type="SMART" id="SM01050">
    <property type="entry name" value="CactinC_cactus"/>
    <property type="match status" value="1"/>
</dbReference>
<dbReference type="GO" id="GO:0005737">
    <property type="term" value="C:cytoplasm"/>
    <property type="evidence" value="ECO:0007669"/>
    <property type="project" value="TreeGrafter"/>
</dbReference>
<reference evidence="7 8" key="1">
    <citation type="submission" date="2016-11" db="EMBL/GenBank/DDBJ databases">
        <title>The macronuclear genome of Stentor coeruleus: a giant cell with tiny introns.</title>
        <authorList>
            <person name="Slabodnick M."/>
            <person name="Ruby J.G."/>
            <person name="Reiff S.B."/>
            <person name="Swart E.C."/>
            <person name="Gosai S."/>
            <person name="Prabakaran S."/>
            <person name="Witkowska E."/>
            <person name="Larue G.E."/>
            <person name="Fisher S."/>
            <person name="Freeman R.M."/>
            <person name="Gunawardena J."/>
            <person name="Chu W."/>
            <person name="Stover N.A."/>
            <person name="Gregory B.D."/>
            <person name="Nowacki M."/>
            <person name="Derisi J."/>
            <person name="Roy S.W."/>
            <person name="Marshall W.F."/>
            <person name="Sood P."/>
        </authorList>
    </citation>
    <scope>NUCLEOTIDE SEQUENCE [LARGE SCALE GENOMIC DNA]</scope>
    <source>
        <strain evidence="7">WM001</strain>
    </source>
</reference>
<feature type="coiled-coil region" evidence="3">
    <location>
        <begin position="175"/>
        <end position="202"/>
    </location>
</feature>